<dbReference type="EMBL" id="JANBPG010000610">
    <property type="protein sequence ID" value="KAJ1895075.1"/>
    <property type="molecule type" value="Genomic_DNA"/>
</dbReference>
<comment type="caution">
    <text evidence="1">The sequence shown here is derived from an EMBL/GenBank/DDBJ whole genome shotgun (WGS) entry which is preliminary data.</text>
</comment>
<protein>
    <submittedName>
        <fullName evidence="1">Uncharacterized protein</fullName>
    </submittedName>
</protein>
<proteinExistence type="predicted"/>
<gene>
    <name evidence="1" type="ORF">LPJ66_004807</name>
</gene>
<keyword evidence="2" id="KW-1185">Reference proteome</keyword>
<evidence type="ECO:0000313" key="1">
    <source>
        <dbReference type="EMBL" id="KAJ1895075.1"/>
    </source>
</evidence>
<dbReference type="Proteomes" id="UP001150581">
    <property type="component" value="Unassembled WGS sequence"/>
</dbReference>
<accession>A0ACC1IGY7</accession>
<evidence type="ECO:0000313" key="2">
    <source>
        <dbReference type="Proteomes" id="UP001150581"/>
    </source>
</evidence>
<name>A0ACC1IGY7_9FUNG</name>
<organism evidence="1 2">
    <name type="scientific">Kickxella alabastrina</name>
    <dbReference type="NCBI Taxonomy" id="61397"/>
    <lineage>
        <taxon>Eukaryota</taxon>
        <taxon>Fungi</taxon>
        <taxon>Fungi incertae sedis</taxon>
        <taxon>Zoopagomycota</taxon>
        <taxon>Kickxellomycotina</taxon>
        <taxon>Kickxellomycetes</taxon>
        <taxon>Kickxellales</taxon>
        <taxon>Kickxellaceae</taxon>
        <taxon>Kickxella</taxon>
    </lineage>
</organism>
<reference evidence="1" key="1">
    <citation type="submission" date="2022-07" db="EMBL/GenBank/DDBJ databases">
        <title>Phylogenomic reconstructions and comparative analyses of Kickxellomycotina fungi.</title>
        <authorList>
            <person name="Reynolds N.K."/>
            <person name="Stajich J.E."/>
            <person name="Barry K."/>
            <person name="Grigoriev I.V."/>
            <person name="Crous P."/>
            <person name="Smith M.E."/>
        </authorList>
    </citation>
    <scope>NUCLEOTIDE SEQUENCE</scope>
    <source>
        <strain evidence="1">Benny 63K</strain>
    </source>
</reference>
<sequence length="271" mass="29632">MNSRALLRIYLSYNSVVSRALLPSLAKAAPRPVVLAAGHAKAAVFVLGQQQNQCRFFASKKKGGKKAGSAGGKKNAEEEDAEDAGPVEMTLDLDKMAEQMQLSIDRFATELQAVRAGRASPAMLDHVKVLLKGGSAVLSDLAMIAVKDAQNLIVIPNNEDEQKAIDTSIRSAGLGLNPRIEKNAIIVPVPKPTKESRERLLKGLGATAEHARVHVRKHRQDAMKRLKSDSKNSMPKDEIKVWEKDIQAATDKYIGKIEELLKAKTREIERT</sequence>